<feature type="region of interest" description="Disordered" evidence="1">
    <location>
        <begin position="25"/>
        <end position="47"/>
    </location>
</feature>
<sequence>MPTQQPSGPHIRSIRISSPLIGIQSMPRSASQARTAAIGRGAPLTFR</sequence>
<evidence type="ECO:0000313" key="2">
    <source>
        <dbReference type="EMBL" id="MBP2330088.1"/>
    </source>
</evidence>
<organism evidence="2 3">
    <name type="scientific">Kibdelosporangium banguiense</name>
    <dbReference type="NCBI Taxonomy" id="1365924"/>
    <lineage>
        <taxon>Bacteria</taxon>
        <taxon>Bacillati</taxon>
        <taxon>Actinomycetota</taxon>
        <taxon>Actinomycetes</taxon>
        <taxon>Pseudonocardiales</taxon>
        <taxon>Pseudonocardiaceae</taxon>
        <taxon>Kibdelosporangium</taxon>
    </lineage>
</organism>
<reference evidence="2 3" key="1">
    <citation type="submission" date="2021-03" db="EMBL/GenBank/DDBJ databases">
        <title>Sequencing the genomes of 1000 actinobacteria strains.</title>
        <authorList>
            <person name="Klenk H.-P."/>
        </authorList>
    </citation>
    <scope>NUCLEOTIDE SEQUENCE [LARGE SCALE GENOMIC DNA]</scope>
    <source>
        <strain evidence="2 3">DSM 46670</strain>
    </source>
</reference>
<gene>
    <name evidence="2" type="ORF">JOF56_010473</name>
</gene>
<dbReference type="Proteomes" id="UP001519332">
    <property type="component" value="Unassembled WGS sequence"/>
</dbReference>
<keyword evidence="3" id="KW-1185">Reference proteome</keyword>
<protein>
    <submittedName>
        <fullName evidence="2">Uncharacterized protein</fullName>
    </submittedName>
</protein>
<name>A0ABS4U0A2_9PSEU</name>
<dbReference type="EMBL" id="JAGINW010000001">
    <property type="protein sequence ID" value="MBP2330088.1"/>
    <property type="molecule type" value="Genomic_DNA"/>
</dbReference>
<accession>A0ABS4U0A2</accession>
<evidence type="ECO:0000256" key="1">
    <source>
        <dbReference type="SAM" id="MobiDB-lite"/>
    </source>
</evidence>
<evidence type="ECO:0000313" key="3">
    <source>
        <dbReference type="Proteomes" id="UP001519332"/>
    </source>
</evidence>
<comment type="caution">
    <text evidence="2">The sequence shown here is derived from an EMBL/GenBank/DDBJ whole genome shotgun (WGS) entry which is preliminary data.</text>
</comment>
<proteinExistence type="predicted"/>